<keyword evidence="11" id="KW-1185">Reference proteome</keyword>
<evidence type="ECO:0000313" key="10">
    <source>
        <dbReference type="EMBL" id="KFJ04737.1"/>
    </source>
</evidence>
<feature type="active site" description="Proton donor/acceptor" evidence="6">
    <location>
        <position position="488"/>
    </location>
</feature>
<evidence type="ECO:0000256" key="3">
    <source>
        <dbReference type="ARBA" id="ARBA00022960"/>
    </source>
</evidence>
<dbReference type="EMBL" id="JGZR01000003">
    <property type="protein sequence ID" value="KFJ04737.1"/>
    <property type="molecule type" value="Genomic_DNA"/>
</dbReference>
<keyword evidence="8" id="KW-0812">Transmembrane</keyword>
<dbReference type="InterPro" id="IPR005490">
    <property type="entry name" value="LD_TPept_cat_dom"/>
</dbReference>
<feature type="region of interest" description="Disordered" evidence="7">
    <location>
        <begin position="1"/>
        <end position="30"/>
    </location>
</feature>
<evidence type="ECO:0000259" key="9">
    <source>
        <dbReference type="PROSITE" id="PS52029"/>
    </source>
</evidence>
<dbReference type="GO" id="GO:0071555">
    <property type="term" value="P:cell wall organization"/>
    <property type="evidence" value="ECO:0007669"/>
    <property type="project" value="UniProtKB-UniRule"/>
</dbReference>
<dbReference type="STRING" id="77635.BISU_0749"/>
<keyword evidence="2" id="KW-0808">Transferase</keyword>
<dbReference type="eggNOG" id="COG1376">
    <property type="taxonomic scope" value="Bacteria"/>
</dbReference>
<feature type="transmembrane region" description="Helical" evidence="8">
    <location>
        <begin position="69"/>
        <end position="90"/>
    </location>
</feature>
<dbReference type="UniPathway" id="UPA00219"/>
<evidence type="ECO:0000256" key="5">
    <source>
        <dbReference type="ARBA" id="ARBA00023316"/>
    </source>
</evidence>
<evidence type="ECO:0000313" key="11">
    <source>
        <dbReference type="Proteomes" id="UP000029055"/>
    </source>
</evidence>
<dbReference type="GO" id="GO:0018104">
    <property type="term" value="P:peptidoglycan-protein cross-linking"/>
    <property type="evidence" value="ECO:0007669"/>
    <property type="project" value="TreeGrafter"/>
</dbReference>
<feature type="active site" description="Nucleophile" evidence="6">
    <location>
        <position position="510"/>
    </location>
</feature>
<gene>
    <name evidence="10" type="ORF">BISU_0749</name>
</gene>
<dbReference type="InterPro" id="IPR050979">
    <property type="entry name" value="LD-transpeptidase"/>
</dbReference>
<dbReference type="SUPFAM" id="SSF141523">
    <property type="entry name" value="L,D-transpeptidase catalytic domain-like"/>
    <property type="match status" value="1"/>
</dbReference>
<dbReference type="Proteomes" id="UP000029055">
    <property type="component" value="Unassembled WGS sequence"/>
</dbReference>
<dbReference type="PROSITE" id="PS52029">
    <property type="entry name" value="LD_TPASE"/>
    <property type="match status" value="1"/>
</dbReference>
<dbReference type="AlphaFoldDB" id="A0A087EAD6"/>
<accession>A0A087EAD6</accession>
<dbReference type="PANTHER" id="PTHR30582:SF2">
    <property type="entry name" value="L,D-TRANSPEPTIDASE YCIB-RELATED"/>
    <property type="match status" value="1"/>
</dbReference>
<comment type="pathway">
    <text evidence="1 6">Cell wall biogenesis; peptidoglycan biosynthesis.</text>
</comment>
<keyword evidence="3 6" id="KW-0133">Cell shape</keyword>
<evidence type="ECO:0000256" key="8">
    <source>
        <dbReference type="SAM" id="Phobius"/>
    </source>
</evidence>
<organism evidence="10 11">
    <name type="scientific">Bifidobacterium subtile</name>
    <dbReference type="NCBI Taxonomy" id="77635"/>
    <lineage>
        <taxon>Bacteria</taxon>
        <taxon>Bacillati</taxon>
        <taxon>Actinomycetota</taxon>
        <taxon>Actinomycetes</taxon>
        <taxon>Bifidobacteriales</taxon>
        <taxon>Bifidobacteriaceae</taxon>
        <taxon>Bifidobacterium</taxon>
    </lineage>
</organism>
<dbReference type="InterPro" id="IPR038063">
    <property type="entry name" value="Transpep_catalytic_dom"/>
</dbReference>
<reference evidence="10 11" key="1">
    <citation type="submission" date="2014-03" db="EMBL/GenBank/DDBJ databases">
        <title>Genomics of Bifidobacteria.</title>
        <authorList>
            <person name="Ventura M."/>
            <person name="Milani C."/>
            <person name="Lugli G.A."/>
        </authorList>
    </citation>
    <scope>NUCLEOTIDE SEQUENCE [LARGE SCALE GENOMIC DNA]</scope>
    <source>
        <strain evidence="10 11">LMG 11597</strain>
    </source>
</reference>
<dbReference type="GO" id="GO:0016740">
    <property type="term" value="F:transferase activity"/>
    <property type="evidence" value="ECO:0007669"/>
    <property type="project" value="UniProtKB-KW"/>
</dbReference>
<protein>
    <submittedName>
        <fullName evidence="10">ErfK/YbiS/YcfS/YnhG protein</fullName>
    </submittedName>
</protein>
<keyword evidence="8" id="KW-1133">Transmembrane helix</keyword>
<dbReference type="Gene3D" id="2.40.440.10">
    <property type="entry name" value="L,D-transpeptidase catalytic domain-like"/>
    <property type="match status" value="1"/>
</dbReference>
<evidence type="ECO:0000256" key="2">
    <source>
        <dbReference type="ARBA" id="ARBA00022679"/>
    </source>
</evidence>
<dbReference type="CDD" id="cd16913">
    <property type="entry name" value="YkuD_like"/>
    <property type="match status" value="1"/>
</dbReference>
<sequence>MTSATESHGFMPDQTGKIPAYQNAPVDELPSPGDRTDVFSPLGEWDAQPAPASAAAGAALAAPRRRGRVALIVALSVLAALVVLALGYFFGARWYFQDKAVPGVTFGGQSVMGKTAAELKNTVDAAIAQSVITVNDDSGKKAKASLGDLGVQVDVNATVSNILDAKSGSDFTRLNPFSHQSVALAAKSDKLAASAYLTKTFIAESDRAVPSTIAFDGNAGQFNVMQGKDGKAPVAAPVNKAVDAMIAAPGQPTAVAVTYSDVNMPIPVANAQQAADQANQRLANTITINNGNAKSFDIPATAVASWIKPTGDPAAGTIAVSYDKAAISAYMAKELPAQLNQEKVTQEDIVNDAGVVLTTKTPGVDGVAVKNTDAVAQQVVQALDAGKPATLQAEADVTKYDTKQVKPEYRIVVDKTSQTATVYHNDTPVKTFLVCTGRSGNHETDSGTFFVYLKYASQDMRGLNDDGSHYLSPGVKWVSYFNGGEGFHTADWNYGGIASGNPSNNGSHGCVNMYEQDAQWIYDNCPEGTVVQVVGAQPSGAVR</sequence>
<keyword evidence="8" id="KW-0472">Membrane</keyword>
<proteinExistence type="predicted"/>
<name>A0A087EAD6_9BIFI</name>
<evidence type="ECO:0000256" key="4">
    <source>
        <dbReference type="ARBA" id="ARBA00022984"/>
    </source>
</evidence>
<keyword evidence="4 6" id="KW-0573">Peptidoglycan synthesis</keyword>
<dbReference type="GO" id="GO:0005576">
    <property type="term" value="C:extracellular region"/>
    <property type="evidence" value="ECO:0007669"/>
    <property type="project" value="TreeGrafter"/>
</dbReference>
<evidence type="ECO:0000256" key="6">
    <source>
        <dbReference type="PROSITE-ProRule" id="PRU01373"/>
    </source>
</evidence>
<dbReference type="GO" id="GO:0008360">
    <property type="term" value="P:regulation of cell shape"/>
    <property type="evidence" value="ECO:0007669"/>
    <property type="project" value="UniProtKB-UniRule"/>
</dbReference>
<dbReference type="PANTHER" id="PTHR30582">
    <property type="entry name" value="L,D-TRANSPEPTIDASE"/>
    <property type="match status" value="1"/>
</dbReference>
<dbReference type="OrthoDB" id="3176960at2"/>
<keyword evidence="5 6" id="KW-0961">Cell wall biogenesis/degradation</keyword>
<evidence type="ECO:0000256" key="7">
    <source>
        <dbReference type="SAM" id="MobiDB-lite"/>
    </source>
</evidence>
<dbReference type="RefSeq" id="WP_024462657.1">
    <property type="nucleotide sequence ID" value="NZ_CP062939.1"/>
</dbReference>
<comment type="caution">
    <text evidence="10">The sequence shown here is derived from an EMBL/GenBank/DDBJ whole genome shotgun (WGS) entry which is preliminary data.</text>
</comment>
<feature type="domain" description="L,D-TPase catalytic" evidence="9">
    <location>
        <begin position="409"/>
        <end position="534"/>
    </location>
</feature>
<evidence type="ECO:0000256" key="1">
    <source>
        <dbReference type="ARBA" id="ARBA00004752"/>
    </source>
</evidence>
<dbReference type="GO" id="GO:0071972">
    <property type="term" value="F:peptidoglycan L,D-transpeptidase activity"/>
    <property type="evidence" value="ECO:0007669"/>
    <property type="project" value="TreeGrafter"/>
</dbReference>
<dbReference type="Pfam" id="PF03734">
    <property type="entry name" value="YkuD"/>
    <property type="match status" value="1"/>
</dbReference>